<evidence type="ECO:0000313" key="2">
    <source>
        <dbReference type="EMBL" id="NCJ07390.1"/>
    </source>
</evidence>
<evidence type="ECO:0000313" key="3">
    <source>
        <dbReference type="Proteomes" id="UP000607397"/>
    </source>
</evidence>
<name>A0A8K2A8S7_9CYAN</name>
<dbReference type="EMBL" id="WVIC01000025">
    <property type="protein sequence ID" value="NCJ07390.1"/>
    <property type="molecule type" value="Genomic_DNA"/>
</dbReference>
<feature type="transmembrane region" description="Helical" evidence="1">
    <location>
        <begin position="560"/>
        <end position="579"/>
    </location>
</feature>
<comment type="caution">
    <text evidence="2">The sequence shown here is derived from an EMBL/GenBank/DDBJ whole genome shotgun (WGS) entry which is preliminary data.</text>
</comment>
<gene>
    <name evidence="2" type="ORF">GS597_12905</name>
</gene>
<reference evidence="2" key="1">
    <citation type="submission" date="2019-12" db="EMBL/GenBank/DDBJ databases">
        <title>High-Quality draft genome sequences of three cyanobacteria isolated from the limestone walls of the Old Cathedral of Coimbra.</title>
        <authorList>
            <person name="Tiago I."/>
            <person name="Soares F."/>
            <person name="Portugal A."/>
        </authorList>
    </citation>
    <scope>NUCLEOTIDE SEQUENCE [LARGE SCALE GENOMIC DNA]</scope>
    <source>
        <strain evidence="2">C</strain>
    </source>
</reference>
<accession>A0A8K2A8S7</accession>
<keyword evidence="1" id="KW-1133">Transmembrane helix</keyword>
<keyword evidence="1" id="KW-0472">Membrane</keyword>
<proteinExistence type="predicted"/>
<dbReference type="SUPFAM" id="SSF47781">
    <property type="entry name" value="RuvA domain 2-like"/>
    <property type="match status" value="1"/>
</dbReference>
<dbReference type="AlphaFoldDB" id="A0A8K2A8S7"/>
<dbReference type="Pfam" id="PF13576">
    <property type="entry name" value="Pentapeptide_3"/>
    <property type="match status" value="1"/>
</dbReference>
<dbReference type="InterPro" id="IPR001646">
    <property type="entry name" value="5peptide_repeat"/>
</dbReference>
<sequence>MQTGTWRQEGLRLCLLLVLLVGLWVSGSSRVWAASGDNSSSRLPLTLELLQERLRSPLTVEGSAVLDLSHLIVDLRPENADFRDQFYRLVQASLQQPSQPLGLDISDSIIQGELLGQKLGLRAPLYGESLSALFSESEAAQLDRDRQRQQQLSRLSQALFNPSGILPQMPLTVFRGRLRLQKTQFLGRVDFGNTFFLSGLDATGARFAQDGDWSQIRSSKAATFAESTFVEDANFRGSVFFEAANFSQVAFRGEALFQASEFQGTASFQHSNFEELANFSRTLWSDEADFAQVRWQQKATFETAAFQKQLNLMEALWLSTGTFRQATFALPVNLRGASLRSQLDFSDTRFGAEAYLNVAGLQFDPNSARLLGDPGRIGQALSVPTLAGNEILLRNLVRNFRQLEQIGDANQVQYLTESLRLRSLLQRLFNLNLNTASQERLRIVGFSAEQATAVVAARQVQPFRNLTDLIIRDLVDLDTYIDVRDRIAASPPLNLGNRILLALRVMGMALLLVLSHFGSSFWLILGVGLVAMAYFGLVFWIVDRFRRLHPQPIMPPQAEIITMLGIFAGIEFAGGLAILRSSEMPLLTLGVVTLLVVPIPLTLMGILYRRGRYHDLMNVSYFVEDGSLRQLRLLIARLPIMPKFPFYRDRYTPILWDRRWGWINYFDLSLNNWFKFGFNDIRLRDEHLPGLISSLVWYQWGLGLLYIALLLWTLSRTIPGLNLFIYF</sequence>
<organism evidence="2 3">
    <name type="scientific">Petrachloros mirabilis ULC683</name>
    <dbReference type="NCBI Taxonomy" id="2781853"/>
    <lineage>
        <taxon>Bacteria</taxon>
        <taxon>Bacillati</taxon>
        <taxon>Cyanobacteriota</taxon>
        <taxon>Cyanophyceae</taxon>
        <taxon>Synechococcales</taxon>
        <taxon>Petrachlorosaceae</taxon>
        <taxon>Petrachloros</taxon>
        <taxon>Petrachloros mirabilis</taxon>
    </lineage>
</organism>
<feature type="transmembrane region" description="Helical" evidence="1">
    <location>
        <begin position="695"/>
        <end position="714"/>
    </location>
</feature>
<dbReference type="InterPro" id="IPR010994">
    <property type="entry name" value="RuvA_2-like"/>
</dbReference>
<evidence type="ECO:0000256" key="1">
    <source>
        <dbReference type="SAM" id="Phobius"/>
    </source>
</evidence>
<feature type="transmembrane region" description="Helical" evidence="1">
    <location>
        <begin position="586"/>
        <end position="608"/>
    </location>
</feature>
<protein>
    <submittedName>
        <fullName evidence="2">Pentapeptide repeat-containing protein</fullName>
    </submittedName>
</protein>
<feature type="transmembrane region" description="Helical" evidence="1">
    <location>
        <begin position="495"/>
        <end position="514"/>
    </location>
</feature>
<keyword evidence="1" id="KW-0812">Transmembrane</keyword>
<dbReference type="Proteomes" id="UP000607397">
    <property type="component" value="Unassembled WGS sequence"/>
</dbReference>
<keyword evidence="3" id="KW-1185">Reference proteome</keyword>
<feature type="transmembrane region" description="Helical" evidence="1">
    <location>
        <begin position="521"/>
        <end position="540"/>
    </location>
</feature>